<reference evidence="5 9" key="1">
    <citation type="submission" date="2018-08" db="EMBL/GenBank/DDBJ databases">
        <title>Draft genome of Streptococcus sp .nov. Z2.</title>
        <authorList>
            <person name="Tian Z."/>
        </authorList>
    </citation>
    <scope>NUCLEOTIDE SEQUENCE [LARGE SCALE GENOMIC DNA]</scope>
    <source>
        <strain evidence="5 9">Z2</strain>
    </source>
</reference>
<evidence type="ECO:0000256" key="2">
    <source>
        <dbReference type="PROSITE-ProRule" id="PRU00335"/>
    </source>
</evidence>
<evidence type="ECO:0000259" key="3">
    <source>
        <dbReference type="PROSITE" id="PS50977"/>
    </source>
</evidence>
<protein>
    <submittedName>
        <fullName evidence="6">TetR/AcrR family transcriptional regulator</fullName>
    </submittedName>
</protein>
<evidence type="ECO:0000313" key="8">
    <source>
        <dbReference type="Proteomes" id="UP000262901"/>
    </source>
</evidence>
<evidence type="ECO:0000256" key="1">
    <source>
        <dbReference type="ARBA" id="ARBA00023125"/>
    </source>
</evidence>
<dbReference type="InterPro" id="IPR050624">
    <property type="entry name" value="HTH-type_Tx_Regulator"/>
</dbReference>
<dbReference type="OrthoDB" id="9810250at2"/>
<dbReference type="PANTHER" id="PTHR43479">
    <property type="entry name" value="ACREF/ENVCD OPERON REPRESSOR-RELATED"/>
    <property type="match status" value="1"/>
</dbReference>
<accession>A0A372KKS0</accession>
<dbReference type="PANTHER" id="PTHR43479:SF11">
    <property type="entry name" value="ACREF_ENVCD OPERON REPRESSOR-RELATED"/>
    <property type="match status" value="1"/>
</dbReference>
<feature type="domain" description="HTH tetR-type" evidence="3">
    <location>
        <begin position="19"/>
        <end position="79"/>
    </location>
</feature>
<dbReference type="EMBL" id="QVQY01000018">
    <property type="protein sequence ID" value="RFU50720.1"/>
    <property type="molecule type" value="Genomic_DNA"/>
</dbReference>
<evidence type="ECO:0000313" key="7">
    <source>
        <dbReference type="Proteomes" id="UP000246115"/>
    </source>
</evidence>
<evidence type="ECO:0000313" key="5">
    <source>
        <dbReference type="EMBL" id="RFU50720.1"/>
    </source>
</evidence>
<gene>
    <name evidence="4" type="ORF">DDV21_003850</name>
    <name evidence="5" type="ORF">DDV22_07110</name>
    <name evidence="6" type="ORF">DDV23_07535</name>
</gene>
<reference evidence="7" key="3">
    <citation type="submission" date="2018-08" db="EMBL/GenBank/DDBJ databases">
        <title>Streptococcus chenjunshii sp. nov., isolated from stools sample of the Tibetan antelope in the Qinghai-Tibet plateau, China.</title>
        <authorList>
            <person name="Tian Z."/>
        </authorList>
    </citation>
    <scope>NUCLEOTIDE SEQUENCE [LARGE SCALE GENOMIC DNA]</scope>
    <source>
        <strain evidence="7">Z15</strain>
    </source>
</reference>
<dbReference type="GO" id="GO:0003677">
    <property type="term" value="F:DNA binding"/>
    <property type="evidence" value="ECO:0007669"/>
    <property type="project" value="UniProtKB-UniRule"/>
</dbReference>
<keyword evidence="9" id="KW-1185">Reference proteome</keyword>
<dbReference type="KEGG" id="schj:DDV21_003850"/>
<dbReference type="Gene3D" id="1.10.357.10">
    <property type="entry name" value="Tetracycline Repressor, domain 2"/>
    <property type="match status" value="1"/>
</dbReference>
<reference evidence="6 8" key="2">
    <citation type="submission" date="2018-08" db="EMBL/GenBank/DDBJ databases">
        <title>Draft genome of Streptococcus sp. nov. Z1.</title>
        <authorList>
            <person name="Tian Z."/>
        </authorList>
    </citation>
    <scope>NUCLEOTIDE SEQUENCE [LARGE SCALE GENOMIC DNA]</scope>
    <source>
        <strain evidence="6">Z1</strain>
        <strain evidence="8">Z1(2018)</strain>
    </source>
</reference>
<accession>A0A346NB78</accession>
<dbReference type="InterPro" id="IPR009057">
    <property type="entry name" value="Homeodomain-like_sf"/>
</dbReference>
<dbReference type="Proteomes" id="UP000264056">
    <property type="component" value="Unassembled WGS sequence"/>
</dbReference>
<dbReference type="Proteomes" id="UP000246115">
    <property type="component" value="Chromosome"/>
</dbReference>
<name>A0A372KKS0_9STRE</name>
<keyword evidence="1 2" id="KW-0238">DNA-binding</keyword>
<organism evidence="6 8">
    <name type="scientific">Streptococcus chenjunshii</name>
    <dbReference type="NCBI Taxonomy" id="2173853"/>
    <lineage>
        <taxon>Bacteria</taxon>
        <taxon>Bacillati</taxon>
        <taxon>Bacillota</taxon>
        <taxon>Bacilli</taxon>
        <taxon>Lactobacillales</taxon>
        <taxon>Streptococcaceae</taxon>
        <taxon>Streptococcus</taxon>
    </lineage>
</organism>
<proteinExistence type="predicted"/>
<dbReference type="Proteomes" id="UP000262901">
    <property type="component" value="Unassembled WGS sequence"/>
</dbReference>
<evidence type="ECO:0000313" key="9">
    <source>
        <dbReference type="Proteomes" id="UP000264056"/>
    </source>
</evidence>
<reference evidence="4" key="4">
    <citation type="journal article" date="2019" name="Int. J. Syst. Evol. Microbiol.">
        <title>Streptococcus chenjunshii sp. nov. isolated from feces of Tibetan antelopes.</title>
        <authorList>
            <person name="Tian Z."/>
            <person name="Lu S."/>
            <person name="Jin D."/>
            <person name="Yang J."/>
            <person name="Pu J."/>
            <person name="Lai X.H."/>
            <person name="Bai X.N."/>
            <person name="Wu X.M."/>
            <person name="Li J."/>
            <person name="Wang S."/>
            <person name="Xu J."/>
        </authorList>
    </citation>
    <scope>NUCLEOTIDE SEQUENCE</scope>
    <source>
        <strain evidence="4">Z15</strain>
    </source>
</reference>
<dbReference type="AlphaFoldDB" id="A0A372KKS0"/>
<dbReference type="SUPFAM" id="SSF46689">
    <property type="entry name" value="Homeodomain-like"/>
    <property type="match status" value="1"/>
</dbReference>
<evidence type="ECO:0000313" key="6">
    <source>
        <dbReference type="EMBL" id="RFU52879.1"/>
    </source>
</evidence>
<dbReference type="PROSITE" id="PS50977">
    <property type="entry name" value="HTH_TETR_2"/>
    <property type="match status" value="1"/>
</dbReference>
<sequence length="209" mass="23858">MIECPIRGTSMNKNDLRYQKTEDNLKAAYLSLINEKECYTITVKEICQRARCSRNTFYLHYDTKDELYHEVITTILDSLAAAFEPKAATLSQISQSHNRLYTDAIIDSIAKHKKAITALTSKDKGLFLKLCTDTIFEKCLTGSRSLTQDRFTSASYLYTSYLASAITGFIFAWLKQPDISDSQAKNLLYDIHKKTIDSCHRILQQKADN</sequence>
<dbReference type="EMBL" id="CP031733">
    <property type="protein sequence ID" value="AXQ78273.1"/>
    <property type="molecule type" value="Genomic_DNA"/>
</dbReference>
<evidence type="ECO:0000313" key="4">
    <source>
        <dbReference type="EMBL" id="AXQ78273.1"/>
    </source>
</evidence>
<dbReference type="EMBL" id="QVQZ01000017">
    <property type="protein sequence ID" value="RFU52879.1"/>
    <property type="molecule type" value="Genomic_DNA"/>
</dbReference>
<dbReference type="InterPro" id="IPR001647">
    <property type="entry name" value="HTH_TetR"/>
</dbReference>
<dbReference type="Pfam" id="PF00440">
    <property type="entry name" value="TetR_N"/>
    <property type="match status" value="1"/>
</dbReference>
<feature type="DNA-binding region" description="H-T-H motif" evidence="2">
    <location>
        <begin position="42"/>
        <end position="61"/>
    </location>
</feature>